<protein>
    <submittedName>
        <fullName evidence="1">Uncharacterized protein</fullName>
    </submittedName>
</protein>
<feature type="non-terminal residue" evidence="1">
    <location>
        <position position="93"/>
    </location>
</feature>
<dbReference type="EMBL" id="KZ293646">
    <property type="protein sequence ID" value="PBL01507.1"/>
    <property type="molecule type" value="Genomic_DNA"/>
</dbReference>
<dbReference type="SUPFAM" id="SSF53098">
    <property type="entry name" value="Ribonuclease H-like"/>
    <property type="match status" value="1"/>
</dbReference>
<evidence type="ECO:0000313" key="1">
    <source>
        <dbReference type="EMBL" id="PBL01507.1"/>
    </source>
</evidence>
<feature type="non-terminal residue" evidence="1">
    <location>
        <position position="1"/>
    </location>
</feature>
<gene>
    <name evidence="1" type="ORF">ARMGADRAFT_893568</name>
</gene>
<organism evidence="1 2">
    <name type="scientific">Armillaria gallica</name>
    <name type="common">Bulbous honey fungus</name>
    <name type="synonym">Armillaria bulbosa</name>
    <dbReference type="NCBI Taxonomy" id="47427"/>
    <lineage>
        <taxon>Eukaryota</taxon>
        <taxon>Fungi</taxon>
        <taxon>Dikarya</taxon>
        <taxon>Basidiomycota</taxon>
        <taxon>Agaricomycotina</taxon>
        <taxon>Agaricomycetes</taxon>
        <taxon>Agaricomycetidae</taxon>
        <taxon>Agaricales</taxon>
        <taxon>Marasmiineae</taxon>
        <taxon>Physalacriaceae</taxon>
        <taxon>Armillaria</taxon>
    </lineage>
</organism>
<dbReference type="Proteomes" id="UP000217790">
    <property type="component" value="Unassembled WGS sequence"/>
</dbReference>
<name>A0A2H3ERT8_ARMGA</name>
<dbReference type="InterPro" id="IPR012337">
    <property type="entry name" value="RNaseH-like_sf"/>
</dbReference>
<dbReference type="AlphaFoldDB" id="A0A2H3ERT8"/>
<keyword evidence="2" id="KW-1185">Reference proteome</keyword>
<reference evidence="2" key="1">
    <citation type="journal article" date="2017" name="Nat. Ecol. Evol.">
        <title>Genome expansion and lineage-specific genetic innovations in the forest pathogenic fungi Armillaria.</title>
        <authorList>
            <person name="Sipos G."/>
            <person name="Prasanna A.N."/>
            <person name="Walter M.C."/>
            <person name="O'Connor E."/>
            <person name="Balint B."/>
            <person name="Krizsan K."/>
            <person name="Kiss B."/>
            <person name="Hess J."/>
            <person name="Varga T."/>
            <person name="Slot J."/>
            <person name="Riley R."/>
            <person name="Boka B."/>
            <person name="Rigling D."/>
            <person name="Barry K."/>
            <person name="Lee J."/>
            <person name="Mihaltcheva S."/>
            <person name="LaButti K."/>
            <person name="Lipzen A."/>
            <person name="Waldron R."/>
            <person name="Moloney N.M."/>
            <person name="Sperisen C."/>
            <person name="Kredics L."/>
            <person name="Vagvoelgyi C."/>
            <person name="Patrignani A."/>
            <person name="Fitzpatrick D."/>
            <person name="Nagy I."/>
            <person name="Doyle S."/>
            <person name="Anderson J.B."/>
            <person name="Grigoriev I.V."/>
            <person name="Gueldener U."/>
            <person name="Muensterkoetter M."/>
            <person name="Nagy L.G."/>
        </authorList>
    </citation>
    <scope>NUCLEOTIDE SEQUENCE [LARGE SCALE GENOMIC DNA]</scope>
    <source>
        <strain evidence="2">Ar21-2</strain>
    </source>
</reference>
<dbReference type="OrthoDB" id="3247971at2759"/>
<evidence type="ECO:0000313" key="2">
    <source>
        <dbReference type="Proteomes" id="UP000217790"/>
    </source>
</evidence>
<accession>A0A2H3ERT8</accession>
<proteinExistence type="predicted"/>
<dbReference type="InParanoid" id="A0A2H3ERT8"/>
<sequence>TLLWNIKDIYNIVKLCVAKLLQGVRGHIHVAQDGWAAPQKLSLLRLMVVWVADAKIQVMTLDMIHLKKSHTSANLAEMISKSLCEFGVVHKLL</sequence>